<organism evidence="1 2">
    <name type="scientific">Parascaris univalens</name>
    <name type="common">Nematode worm</name>
    <dbReference type="NCBI Taxonomy" id="6257"/>
    <lineage>
        <taxon>Eukaryota</taxon>
        <taxon>Metazoa</taxon>
        <taxon>Ecdysozoa</taxon>
        <taxon>Nematoda</taxon>
        <taxon>Chromadorea</taxon>
        <taxon>Rhabditida</taxon>
        <taxon>Spirurina</taxon>
        <taxon>Ascaridomorpha</taxon>
        <taxon>Ascaridoidea</taxon>
        <taxon>Ascarididae</taxon>
        <taxon>Parascaris</taxon>
    </lineage>
</organism>
<name>A0A915AWX6_PARUN</name>
<evidence type="ECO:0000313" key="1">
    <source>
        <dbReference type="Proteomes" id="UP000887569"/>
    </source>
</evidence>
<accession>A0A915AWX6</accession>
<dbReference type="AlphaFoldDB" id="A0A915AWX6"/>
<proteinExistence type="predicted"/>
<dbReference type="WBParaSite" id="PgR017X_g035_t01">
    <property type="protein sequence ID" value="PgR017X_g035_t01"/>
    <property type="gene ID" value="PgR017X_g035"/>
</dbReference>
<dbReference type="Proteomes" id="UP000887569">
    <property type="component" value="Unplaced"/>
</dbReference>
<sequence length="63" mass="7161">MSCDYFSLAFRALLVNVHVDFLTAMNVLLKAICALGFWPFVEGCMLLRNHFSTGKVYKRKSVS</sequence>
<protein>
    <submittedName>
        <fullName evidence="2">Uncharacterized protein</fullName>
    </submittedName>
</protein>
<evidence type="ECO:0000313" key="2">
    <source>
        <dbReference type="WBParaSite" id="PgR017X_g035_t01"/>
    </source>
</evidence>
<reference evidence="2" key="1">
    <citation type="submission" date="2022-11" db="UniProtKB">
        <authorList>
            <consortium name="WormBaseParasite"/>
        </authorList>
    </citation>
    <scope>IDENTIFICATION</scope>
</reference>
<keyword evidence="1" id="KW-1185">Reference proteome</keyword>